<gene>
    <name evidence="2" type="ORF">SSE37_10819</name>
</gene>
<dbReference type="AlphaFoldDB" id="A3K3B6"/>
<dbReference type="OrthoDB" id="7875126at2"/>
<sequence length="94" mass="10321">MRQALFALIIAIGATPVVAQGDLEKCAQTEAWFKLAVDSRVSGRSKADVRTALRAEMERKAADQLADFVFTLPPNMLTPAVGQAAREQCERMDR</sequence>
<name>A3K3B6_SAGS3</name>
<protein>
    <submittedName>
        <fullName evidence="2">Uncharacterized protein</fullName>
    </submittedName>
</protein>
<dbReference type="EMBL" id="AAYA01000006">
    <property type="protein sequence ID" value="EBA08030.1"/>
    <property type="molecule type" value="Genomic_DNA"/>
</dbReference>
<proteinExistence type="predicted"/>
<feature type="signal peptide" evidence="1">
    <location>
        <begin position="1"/>
        <end position="19"/>
    </location>
</feature>
<evidence type="ECO:0000313" key="2">
    <source>
        <dbReference type="EMBL" id="EBA08030.1"/>
    </source>
</evidence>
<evidence type="ECO:0000313" key="3">
    <source>
        <dbReference type="Proteomes" id="UP000005713"/>
    </source>
</evidence>
<dbReference type="RefSeq" id="WP_005858767.1">
    <property type="nucleotide sequence ID" value="NZ_AAYA01000006.1"/>
</dbReference>
<keyword evidence="3" id="KW-1185">Reference proteome</keyword>
<evidence type="ECO:0000256" key="1">
    <source>
        <dbReference type="SAM" id="SignalP"/>
    </source>
</evidence>
<dbReference type="eggNOG" id="ENOG50333NW">
    <property type="taxonomic scope" value="Bacteria"/>
</dbReference>
<dbReference type="Proteomes" id="UP000005713">
    <property type="component" value="Unassembled WGS sequence"/>
</dbReference>
<organism evidence="2 3">
    <name type="scientific">Sagittula stellata (strain ATCC 700073 / DSM 11524 / E-37)</name>
    <dbReference type="NCBI Taxonomy" id="388399"/>
    <lineage>
        <taxon>Bacteria</taxon>
        <taxon>Pseudomonadati</taxon>
        <taxon>Pseudomonadota</taxon>
        <taxon>Alphaproteobacteria</taxon>
        <taxon>Rhodobacterales</taxon>
        <taxon>Roseobacteraceae</taxon>
        <taxon>Sagittula</taxon>
    </lineage>
</organism>
<keyword evidence="1" id="KW-0732">Signal</keyword>
<comment type="caution">
    <text evidence="2">The sequence shown here is derived from an EMBL/GenBank/DDBJ whole genome shotgun (WGS) entry which is preliminary data.</text>
</comment>
<reference evidence="2 3" key="1">
    <citation type="submission" date="2006-06" db="EMBL/GenBank/DDBJ databases">
        <authorList>
            <person name="Moran M.A."/>
            <person name="Ferriera S."/>
            <person name="Johnson J."/>
            <person name="Kravitz S."/>
            <person name="Beeson K."/>
            <person name="Sutton G."/>
            <person name="Rogers Y.-H."/>
            <person name="Friedman R."/>
            <person name="Frazier M."/>
            <person name="Venter J.C."/>
        </authorList>
    </citation>
    <scope>NUCLEOTIDE SEQUENCE [LARGE SCALE GENOMIC DNA]</scope>
    <source>
        <strain evidence="2 3">E-37</strain>
    </source>
</reference>
<accession>A3K3B6</accession>
<feature type="chain" id="PRO_5002654340" evidence="1">
    <location>
        <begin position="20"/>
        <end position="94"/>
    </location>
</feature>